<protein>
    <recommendedName>
        <fullName evidence="2">Phostensin/Taperin PP1-binding domain-containing protein</fullName>
    </recommendedName>
</protein>
<dbReference type="PANTHER" id="PTHR21685">
    <property type="entry name" value="TON-B BOX DOMAIN"/>
    <property type="match status" value="1"/>
</dbReference>
<feature type="compositionally biased region" description="Basic and acidic residues" evidence="1">
    <location>
        <begin position="277"/>
        <end position="296"/>
    </location>
</feature>
<evidence type="ECO:0000313" key="3">
    <source>
        <dbReference type="EMBL" id="KAG7457541.1"/>
    </source>
</evidence>
<feature type="compositionally biased region" description="Basic and acidic residues" evidence="1">
    <location>
        <begin position="328"/>
        <end position="338"/>
    </location>
</feature>
<feature type="region of interest" description="Disordered" evidence="1">
    <location>
        <begin position="590"/>
        <end position="635"/>
    </location>
</feature>
<name>A0A9D3PGS6_MEGAT</name>
<dbReference type="InterPro" id="IPR026671">
    <property type="entry name" value="PPP1R18/Tprn"/>
</dbReference>
<keyword evidence="4" id="KW-1185">Reference proteome</keyword>
<accession>A0A9D3PGS6</accession>
<evidence type="ECO:0000259" key="2">
    <source>
        <dbReference type="Pfam" id="PF13914"/>
    </source>
</evidence>
<dbReference type="EMBL" id="JAFDVH010000021">
    <property type="protein sequence ID" value="KAG7457541.1"/>
    <property type="molecule type" value="Genomic_DNA"/>
</dbReference>
<dbReference type="GO" id="GO:0019902">
    <property type="term" value="F:phosphatase binding"/>
    <property type="evidence" value="ECO:0007669"/>
    <property type="project" value="InterPro"/>
</dbReference>
<feature type="domain" description="Phostensin/Taperin PP1-binding" evidence="2">
    <location>
        <begin position="473"/>
        <end position="595"/>
    </location>
</feature>
<feature type="region of interest" description="Disordered" evidence="1">
    <location>
        <begin position="206"/>
        <end position="545"/>
    </location>
</feature>
<sequence>MLRGVPKRSFSFSDRVIRGQENRAREEGQEERGVAERRITDRRAGQRPSGSREVATPDQDGPEWEGPERGLGGRGQVMGDEGGGRDRAFVPVERESPDLCSEGRDSADGQTWHHPAKRSRDPPGGADHSGTGGQVLPVSLPPQAAEEAVWDREREREEQEGREKEERSYTPTNPPENSEGHPITPGLFSVKAACPKTDYEIQIPRTPFYGVEEAGSPLPGPRLPASLSRSLSASEEEDTASALPATCPHALPSPGRRDEGQIEPAERGSQHAPGGGEEDRSHEEESPEKDSSEWRRIYNLRAAAGSRTAGSFGGRKADSPTQCLQLRPRVEEVQREVQQEAQQEAQTEEEQQPRPELQLQELKRSCLREPGTEIRGARGDGAAVDEPSAVRTVQQQLEQLRLREEEARRAGPGRRAPRAGGANTVAGEQPVEPREDERTQTQTQASRTPQPQQLRSQKTAARQPPANQSQPPRSFTVTPRSALLPENAPKNAEQGGSLPSPSPSAALPAGGAGPAAASAATKAPPQTQTPTPNGMGEGSKKRYPTVDEIQVIGGYQTLERSCLVKHRGMPKGAKVCFDEAQLERVCEYPSESSLLASLPCPSQSGPDGEREEREGEEEDEDEEEERGVFLSEGSRILGSKSGRMLKVDESCRR</sequence>
<dbReference type="Pfam" id="PF13914">
    <property type="entry name" value="Phostensin"/>
    <property type="match status" value="1"/>
</dbReference>
<feature type="compositionally biased region" description="Basic and acidic residues" evidence="1">
    <location>
        <begin position="361"/>
        <end position="378"/>
    </location>
</feature>
<feature type="compositionally biased region" description="Polar residues" evidence="1">
    <location>
        <begin position="440"/>
        <end position="479"/>
    </location>
</feature>
<feature type="compositionally biased region" description="Low complexity" evidence="1">
    <location>
        <begin position="495"/>
        <end position="532"/>
    </location>
</feature>
<feature type="compositionally biased region" description="Basic and acidic residues" evidence="1">
    <location>
        <begin position="82"/>
        <end position="107"/>
    </location>
</feature>
<feature type="compositionally biased region" description="Basic and acidic residues" evidence="1">
    <location>
        <begin position="255"/>
        <end position="269"/>
    </location>
</feature>
<feature type="compositionally biased region" description="Basic and acidic residues" evidence="1">
    <location>
        <begin position="149"/>
        <end position="168"/>
    </location>
</feature>
<dbReference type="AlphaFoldDB" id="A0A9D3PGS6"/>
<dbReference type="InterPro" id="IPR025907">
    <property type="entry name" value="Phostensin/Taperin_PP1-bd_dom"/>
</dbReference>
<feature type="compositionally biased region" description="Acidic residues" evidence="1">
    <location>
        <begin position="614"/>
        <end position="625"/>
    </location>
</feature>
<evidence type="ECO:0000256" key="1">
    <source>
        <dbReference type="SAM" id="MobiDB-lite"/>
    </source>
</evidence>
<gene>
    <name evidence="3" type="ORF">MATL_G00228330</name>
</gene>
<dbReference type="Proteomes" id="UP001046870">
    <property type="component" value="Chromosome 21"/>
</dbReference>
<dbReference type="OrthoDB" id="8965062at2759"/>
<evidence type="ECO:0000313" key="4">
    <source>
        <dbReference type="Proteomes" id="UP001046870"/>
    </source>
</evidence>
<comment type="caution">
    <text evidence="3">The sequence shown here is derived from an EMBL/GenBank/DDBJ whole genome shotgun (WGS) entry which is preliminary data.</text>
</comment>
<feature type="compositionally biased region" description="Basic and acidic residues" evidence="1">
    <location>
        <begin position="400"/>
        <end position="409"/>
    </location>
</feature>
<feature type="compositionally biased region" description="Low complexity" evidence="1">
    <location>
        <begin position="223"/>
        <end position="233"/>
    </location>
</feature>
<dbReference type="PANTHER" id="PTHR21685:SF0">
    <property type="entry name" value="PHOSTENSIN"/>
    <property type="match status" value="1"/>
</dbReference>
<feature type="region of interest" description="Disordered" evidence="1">
    <location>
        <begin position="1"/>
        <end position="189"/>
    </location>
</feature>
<proteinExistence type="predicted"/>
<organism evidence="3 4">
    <name type="scientific">Megalops atlanticus</name>
    <name type="common">Tarpon</name>
    <name type="synonym">Clupea gigantea</name>
    <dbReference type="NCBI Taxonomy" id="7932"/>
    <lineage>
        <taxon>Eukaryota</taxon>
        <taxon>Metazoa</taxon>
        <taxon>Chordata</taxon>
        <taxon>Craniata</taxon>
        <taxon>Vertebrata</taxon>
        <taxon>Euteleostomi</taxon>
        <taxon>Actinopterygii</taxon>
        <taxon>Neopterygii</taxon>
        <taxon>Teleostei</taxon>
        <taxon>Elopiformes</taxon>
        <taxon>Megalopidae</taxon>
        <taxon>Megalops</taxon>
    </lineage>
</organism>
<feature type="compositionally biased region" description="Polar residues" evidence="1">
    <location>
        <begin position="590"/>
        <end position="605"/>
    </location>
</feature>
<feature type="compositionally biased region" description="Basic and acidic residues" evidence="1">
    <location>
        <begin position="15"/>
        <end position="44"/>
    </location>
</feature>
<reference evidence="3" key="1">
    <citation type="submission" date="2021-01" db="EMBL/GenBank/DDBJ databases">
        <authorList>
            <person name="Zahm M."/>
            <person name="Roques C."/>
            <person name="Cabau C."/>
            <person name="Klopp C."/>
            <person name="Donnadieu C."/>
            <person name="Jouanno E."/>
            <person name="Lampietro C."/>
            <person name="Louis A."/>
            <person name="Herpin A."/>
            <person name="Echchiki A."/>
            <person name="Berthelot C."/>
            <person name="Parey E."/>
            <person name="Roest-Crollius H."/>
            <person name="Braasch I."/>
            <person name="Postlethwait J."/>
            <person name="Bobe J."/>
            <person name="Montfort J."/>
            <person name="Bouchez O."/>
            <person name="Begum T."/>
            <person name="Mejri S."/>
            <person name="Adams A."/>
            <person name="Chen W.-J."/>
            <person name="Guiguen Y."/>
        </authorList>
    </citation>
    <scope>NUCLEOTIDE SEQUENCE</scope>
    <source>
        <strain evidence="3">YG-15Mar2019-1</strain>
        <tissue evidence="3">Brain</tissue>
    </source>
</reference>